<keyword evidence="3" id="KW-1185">Reference proteome</keyword>
<keyword evidence="1" id="KW-1133">Transmembrane helix</keyword>
<feature type="transmembrane region" description="Helical" evidence="1">
    <location>
        <begin position="46"/>
        <end position="67"/>
    </location>
</feature>
<accession>A0A1I0DAE5</accession>
<dbReference type="AlphaFoldDB" id="A0A1I0DAE5"/>
<keyword evidence="1" id="KW-0472">Membrane</keyword>
<feature type="transmembrane region" description="Helical" evidence="1">
    <location>
        <begin position="87"/>
        <end position="105"/>
    </location>
</feature>
<reference evidence="3" key="1">
    <citation type="submission" date="2016-10" db="EMBL/GenBank/DDBJ databases">
        <authorList>
            <person name="Varghese N."/>
            <person name="Submissions S."/>
        </authorList>
    </citation>
    <scope>NUCLEOTIDE SEQUENCE [LARGE SCALE GENOMIC DNA]</scope>
    <source>
        <strain evidence="3">DSM 1551</strain>
    </source>
</reference>
<name>A0A1I0DAE5_9FIRM</name>
<dbReference type="EMBL" id="FOIN01000005">
    <property type="protein sequence ID" value="SET28921.1"/>
    <property type="molecule type" value="Genomic_DNA"/>
</dbReference>
<organism evidence="2 3">
    <name type="scientific">Thomasclavelia cocleata</name>
    <dbReference type="NCBI Taxonomy" id="69824"/>
    <lineage>
        <taxon>Bacteria</taxon>
        <taxon>Bacillati</taxon>
        <taxon>Bacillota</taxon>
        <taxon>Erysipelotrichia</taxon>
        <taxon>Erysipelotrichales</taxon>
        <taxon>Coprobacillaceae</taxon>
        <taxon>Thomasclavelia</taxon>
    </lineage>
</organism>
<feature type="transmembrane region" description="Helical" evidence="1">
    <location>
        <begin position="21"/>
        <end position="40"/>
    </location>
</feature>
<gene>
    <name evidence="2" type="ORF">SAMN04489758_10585</name>
</gene>
<dbReference type="RefSeq" id="WP_092352698.1">
    <property type="nucleotide sequence ID" value="NZ_CANSQN010000002.1"/>
</dbReference>
<evidence type="ECO:0000313" key="2">
    <source>
        <dbReference type="EMBL" id="SET28921.1"/>
    </source>
</evidence>
<keyword evidence="1" id="KW-0812">Transmembrane</keyword>
<dbReference type="Proteomes" id="UP000198558">
    <property type="component" value="Unassembled WGS sequence"/>
</dbReference>
<evidence type="ECO:0000313" key="3">
    <source>
        <dbReference type="Proteomes" id="UP000198558"/>
    </source>
</evidence>
<dbReference type="GeneID" id="78287808"/>
<sequence length="134" mass="15656">MKKHKLTKKELETKKKEILERYTIAGLWQTMCGYIVLLFIKELLTNNYLISFSIDILVAIVAFYITIHNSINQYKLIKTNCISVKPFYFQIFGFIVGLFIVIMTFKSPFDISFAILVVALLTNKRMFEKEINAN</sequence>
<evidence type="ECO:0000256" key="1">
    <source>
        <dbReference type="SAM" id="Phobius"/>
    </source>
</evidence>
<dbReference type="OrthoDB" id="1654119at2"/>
<protein>
    <submittedName>
        <fullName evidence="2">Uncharacterized protein</fullName>
    </submittedName>
</protein>
<proteinExistence type="predicted"/>